<sequence>MMFADPFDRHVADSQGNQKRSLNVSADIPNKRCQRCAYSFTEHVLLPACLLTASGLQLKAAGTLMSDGFAADRIKSGIPPFSGT</sequence>
<reference evidence="2 3" key="1">
    <citation type="submission" date="2015-09" db="EMBL/GenBank/DDBJ databases">
        <title>Genome announcement of multiple Pseudomonas syringae strains.</title>
        <authorList>
            <person name="Thakur S."/>
            <person name="Wang P.W."/>
            <person name="Gong Y."/>
            <person name="Weir B.S."/>
            <person name="Guttman D.S."/>
        </authorList>
    </citation>
    <scope>NUCLEOTIDE SEQUENCE [LARGE SCALE GENOMIC DNA]</scope>
    <source>
        <strain evidence="2 3">ICMP6289</strain>
    </source>
</reference>
<evidence type="ECO:0000313" key="2">
    <source>
        <dbReference type="EMBL" id="KPX87870.1"/>
    </source>
</evidence>
<keyword evidence="3" id="KW-1185">Reference proteome</keyword>
<dbReference type="AlphaFoldDB" id="A0A0P9VB02"/>
<evidence type="ECO:0000256" key="1">
    <source>
        <dbReference type="SAM" id="MobiDB-lite"/>
    </source>
</evidence>
<feature type="region of interest" description="Disordered" evidence="1">
    <location>
        <begin position="1"/>
        <end position="23"/>
    </location>
</feature>
<dbReference type="EMBL" id="LJQT01000260">
    <property type="protein sequence ID" value="KPX87870.1"/>
    <property type="molecule type" value="Genomic_DNA"/>
</dbReference>
<name>A0A0P9VB02_9PSED</name>
<dbReference type="Proteomes" id="UP000050455">
    <property type="component" value="Unassembled WGS sequence"/>
</dbReference>
<accession>A0A0P9VB02</accession>
<comment type="caution">
    <text evidence="2">The sequence shown here is derived from an EMBL/GenBank/DDBJ whole genome shotgun (WGS) entry which is preliminary data.</text>
</comment>
<feature type="compositionally biased region" description="Polar residues" evidence="1">
    <location>
        <begin position="14"/>
        <end position="23"/>
    </location>
</feature>
<protein>
    <submittedName>
        <fullName evidence="2">Uncharacterized protein</fullName>
    </submittedName>
</protein>
<evidence type="ECO:0000313" key="3">
    <source>
        <dbReference type="Proteomes" id="UP000050455"/>
    </source>
</evidence>
<gene>
    <name evidence="2" type="ORF">ALO64_100593</name>
</gene>
<organism evidence="2 3">
    <name type="scientific">Pseudomonas meliae</name>
    <dbReference type="NCBI Taxonomy" id="86176"/>
    <lineage>
        <taxon>Bacteria</taxon>
        <taxon>Pseudomonadati</taxon>
        <taxon>Pseudomonadota</taxon>
        <taxon>Gammaproteobacteria</taxon>
        <taxon>Pseudomonadales</taxon>
        <taxon>Pseudomonadaceae</taxon>
        <taxon>Pseudomonas</taxon>
    </lineage>
</organism>
<proteinExistence type="predicted"/>
<feature type="compositionally biased region" description="Basic and acidic residues" evidence="1">
    <location>
        <begin position="1"/>
        <end position="12"/>
    </location>
</feature>